<feature type="transmembrane region" description="Helical" evidence="1">
    <location>
        <begin position="408"/>
        <end position="432"/>
    </location>
</feature>
<dbReference type="Proteomes" id="UP000482960">
    <property type="component" value="Unassembled WGS sequence"/>
</dbReference>
<proteinExistence type="predicted"/>
<evidence type="ECO:0000256" key="1">
    <source>
        <dbReference type="SAM" id="Phobius"/>
    </source>
</evidence>
<feature type="transmembrane region" description="Helical" evidence="1">
    <location>
        <begin position="199"/>
        <end position="215"/>
    </location>
</feature>
<evidence type="ECO:0008006" key="4">
    <source>
        <dbReference type="Google" id="ProtNLM"/>
    </source>
</evidence>
<feature type="transmembrane region" description="Helical" evidence="1">
    <location>
        <begin position="127"/>
        <end position="146"/>
    </location>
</feature>
<feature type="transmembrane region" description="Helical" evidence="1">
    <location>
        <begin position="30"/>
        <end position="48"/>
    </location>
</feature>
<keyword evidence="1" id="KW-1133">Transmembrane helix</keyword>
<feature type="transmembrane region" description="Helical" evidence="1">
    <location>
        <begin position="444"/>
        <end position="462"/>
    </location>
</feature>
<keyword evidence="3" id="KW-1185">Reference proteome</keyword>
<dbReference type="AlphaFoldDB" id="A0A6V8KY44"/>
<keyword evidence="1" id="KW-0472">Membrane</keyword>
<feature type="transmembrane region" description="Helical" evidence="1">
    <location>
        <begin position="222"/>
        <end position="242"/>
    </location>
</feature>
<evidence type="ECO:0000313" key="2">
    <source>
        <dbReference type="EMBL" id="GFJ90022.1"/>
    </source>
</evidence>
<gene>
    <name evidence="2" type="ORF">Prum_036640</name>
</gene>
<feature type="transmembrane region" description="Helical" evidence="1">
    <location>
        <begin position="386"/>
        <end position="403"/>
    </location>
</feature>
<sequence>MPETTVDAAPKPVRSVVAAPHRRTLPRPPLVLAALLAGYLTARVMIWFNGRVATYNDTQTYAYRGDPAFDHGPLVSFTGHSPRLWGTPLLYWFFPTDGARAFAQWTLGTVAWALLAWALWTALRTPVARVLAAGTVLVIGLLTPVANWDFAILSESPSINFGVLTLALLIRWTVSRSRLALGALTFTAFWWTFTRPEIMLWTAVLAVVLAGFAWSRRRDRRGWVPVLAAAAVVAGGVGWAFAITPVVSTTFQGWSATGLSLEEETLNYRLRIQVLPDPRIKEVYRDDLGMPQCPGAEQAATGKSWAIRQFAAEYKACPELKAWGERNASSSGIRFALAAPGLFASYVDQVAPASLGGAQYGKMDRFVPTKVDRFAFPAKVRLIKRLVAGIVLALVAAVAAVALRRQRLLALVGVAVLVVSLGGLVSGLLYSAGEYVRFGIQEAVFLRVGLVIAVIAGIDAMLSRRSRPGEPPASAPDR</sequence>
<protein>
    <recommendedName>
        <fullName evidence="4">Glycosyltransferase RgtA/B/C/D-like domain-containing protein</fullName>
    </recommendedName>
</protein>
<comment type="caution">
    <text evidence="2">The sequence shown here is derived from an EMBL/GenBank/DDBJ whole genome shotgun (WGS) entry which is preliminary data.</text>
</comment>
<dbReference type="RefSeq" id="WP_173077467.1">
    <property type="nucleotide sequence ID" value="NZ_BAABJB010000009.1"/>
</dbReference>
<evidence type="ECO:0000313" key="3">
    <source>
        <dbReference type="Proteomes" id="UP000482960"/>
    </source>
</evidence>
<keyword evidence="1" id="KW-0812">Transmembrane</keyword>
<accession>A0A6V8KY44</accession>
<organism evidence="2 3">
    <name type="scientific">Phytohabitans rumicis</name>
    <dbReference type="NCBI Taxonomy" id="1076125"/>
    <lineage>
        <taxon>Bacteria</taxon>
        <taxon>Bacillati</taxon>
        <taxon>Actinomycetota</taxon>
        <taxon>Actinomycetes</taxon>
        <taxon>Micromonosporales</taxon>
        <taxon>Micromonosporaceae</taxon>
    </lineage>
</organism>
<reference evidence="2 3" key="1">
    <citation type="submission" date="2020-03" db="EMBL/GenBank/DDBJ databases">
        <title>Whole genome shotgun sequence of Phytohabitans rumicis NBRC 108638.</title>
        <authorList>
            <person name="Komaki H."/>
            <person name="Tamura T."/>
        </authorList>
    </citation>
    <scope>NUCLEOTIDE SEQUENCE [LARGE SCALE GENOMIC DNA]</scope>
    <source>
        <strain evidence="2 3">NBRC 108638</strain>
    </source>
</reference>
<reference evidence="2 3" key="2">
    <citation type="submission" date="2020-03" db="EMBL/GenBank/DDBJ databases">
        <authorList>
            <person name="Ichikawa N."/>
            <person name="Kimura A."/>
            <person name="Kitahashi Y."/>
            <person name="Uohara A."/>
        </authorList>
    </citation>
    <scope>NUCLEOTIDE SEQUENCE [LARGE SCALE GENOMIC DNA]</scope>
    <source>
        <strain evidence="2 3">NBRC 108638</strain>
    </source>
</reference>
<name>A0A6V8KY44_9ACTN</name>
<feature type="transmembrane region" description="Helical" evidence="1">
    <location>
        <begin position="102"/>
        <end position="120"/>
    </location>
</feature>
<dbReference type="EMBL" id="BLPG01000001">
    <property type="protein sequence ID" value="GFJ90022.1"/>
    <property type="molecule type" value="Genomic_DNA"/>
</dbReference>